<dbReference type="RefSeq" id="WP_149916785.1">
    <property type="nucleotide sequence ID" value="NZ_QUSG01000006.1"/>
</dbReference>
<protein>
    <submittedName>
        <fullName evidence="1">Uncharacterized protein</fullName>
    </submittedName>
</protein>
<dbReference type="EMBL" id="QUSG01000006">
    <property type="protein sequence ID" value="KAA3527035.1"/>
    <property type="molecule type" value="Genomic_DNA"/>
</dbReference>
<accession>A0A7J4X5D0</accession>
<proteinExistence type="predicted"/>
<gene>
    <name evidence="1" type="ORF">DXT89_13960</name>
</gene>
<name>A0A7J4X5D0_AGRVI</name>
<evidence type="ECO:0000313" key="2">
    <source>
        <dbReference type="Proteomes" id="UP000436911"/>
    </source>
</evidence>
<reference evidence="1 2" key="1">
    <citation type="submission" date="2018-08" db="EMBL/GenBank/DDBJ databases">
        <title>Genome sequencing of Agrobacterium vitis strain ICMP 10754.</title>
        <authorList>
            <person name="Visnovsky S.B."/>
            <person name="Pitman A.R."/>
        </authorList>
    </citation>
    <scope>NUCLEOTIDE SEQUENCE [LARGE SCALE GENOMIC DNA]</scope>
    <source>
        <strain evidence="1 2">ICMP 10754</strain>
    </source>
</reference>
<dbReference type="Proteomes" id="UP000436911">
    <property type="component" value="Unassembled WGS sequence"/>
</dbReference>
<evidence type="ECO:0000313" key="1">
    <source>
        <dbReference type="EMBL" id="KAA3527035.1"/>
    </source>
</evidence>
<sequence>MATQEEKIGAVQVAVSLFADVETGIEQLEEKFTQLIQAINDCVAVGVGKQGEGIKITSALKGISGKIAAQLGEVIAVHEKCTVIAKREDCDVVLPTAYAVSSDTVTTLGGGDR</sequence>
<comment type="caution">
    <text evidence="1">The sequence shown here is derived from an EMBL/GenBank/DDBJ whole genome shotgun (WGS) entry which is preliminary data.</text>
</comment>
<dbReference type="AlphaFoldDB" id="A0A7J4X5D0"/>
<organism evidence="1 2">
    <name type="scientific">Agrobacterium vitis</name>
    <name type="common">Rhizobium vitis</name>
    <dbReference type="NCBI Taxonomy" id="373"/>
    <lineage>
        <taxon>Bacteria</taxon>
        <taxon>Pseudomonadati</taxon>
        <taxon>Pseudomonadota</taxon>
        <taxon>Alphaproteobacteria</taxon>
        <taxon>Hyphomicrobiales</taxon>
        <taxon>Rhizobiaceae</taxon>
        <taxon>Rhizobium/Agrobacterium group</taxon>
        <taxon>Agrobacterium</taxon>
    </lineage>
</organism>